<evidence type="ECO:0000256" key="1">
    <source>
        <dbReference type="SAM" id="MobiDB-lite"/>
    </source>
</evidence>
<evidence type="ECO:0000313" key="4">
    <source>
        <dbReference type="EMBL" id="KAK8076988.1"/>
    </source>
</evidence>
<name>A0ABR1W0I3_9PEZI</name>
<feature type="domain" description="DUF6536" evidence="3">
    <location>
        <begin position="12"/>
        <end position="166"/>
    </location>
</feature>
<proteinExistence type="predicted"/>
<evidence type="ECO:0000313" key="5">
    <source>
        <dbReference type="Proteomes" id="UP001446871"/>
    </source>
</evidence>
<keyword evidence="2" id="KW-0812">Transmembrane</keyword>
<reference evidence="4 5" key="1">
    <citation type="submission" date="2023-01" db="EMBL/GenBank/DDBJ databases">
        <title>Analysis of 21 Apiospora genomes using comparative genomics revels a genus with tremendous synthesis potential of carbohydrate active enzymes and secondary metabolites.</title>
        <authorList>
            <person name="Sorensen T."/>
        </authorList>
    </citation>
    <scope>NUCLEOTIDE SEQUENCE [LARGE SCALE GENOMIC DNA]</scope>
    <source>
        <strain evidence="4 5">CBS 83171</strain>
    </source>
</reference>
<dbReference type="EMBL" id="JAQQWM010000002">
    <property type="protein sequence ID" value="KAK8076988.1"/>
    <property type="molecule type" value="Genomic_DNA"/>
</dbReference>
<keyword evidence="2" id="KW-0472">Membrane</keyword>
<dbReference type="InterPro" id="IPR046623">
    <property type="entry name" value="DUF6536"/>
</dbReference>
<feature type="transmembrane region" description="Helical" evidence="2">
    <location>
        <begin position="69"/>
        <end position="88"/>
    </location>
</feature>
<feature type="transmembrane region" description="Helical" evidence="2">
    <location>
        <begin position="122"/>
        <end position="142"/>
    </location>
</feature>
<organism evidence="4 5">
    <name type="scientific">Apiospora saccharicola</name>
    <dbReference type="NCBI Taxonomy" id="335842"/>
    <lineage>
        <taxon>Eukaryota</taxon>
        <taxon>Fungi</taxon>
        <taxon>Dikarya</taxon>
        <taxon>Ascomycota</taxon>
        <taxon>Pezizomycotina</taxon>
        <taxon>Sordariomycetes</taxon>
        <taxon>Xylariomycetidae</taxon>
        <taxon>Amphisphaeriales</taxon>
        <taxon>Apiosporaceae</taxon>
        <taxon>Apiospora</taxon>
    </lineage>
</organism>
<keyword evidence="2" id="KW-1133">Transmembrane helix</keyword>
<accession>A0ABR1W0I3</accession>
<keyword evidence="5" id="KW-1185">Reference proteome</keyword>
<evidence type="ECO:0000256" key="2">
    <source>
        <dbReference type="SAM" id="Phobius"/>
    </source>
</evidence>
<feature type="region of interest" description="Disordered" evidence="1">
    <location>
        <begin position="611"/>
        <end position="632"/>
    </location>
</feature>
<dbReference type="Pfam" id="PF20163">
    <property type="entry name" value="DUF6536"/>
    <property type="match status" value="1"/>
</dbReference>
<feature type="transmembrane region" description="Helical" evidence="2">
    <location>
        <begin position="20"/>
        <end position="39"/>
    </location>
</feature>
<evidence type="ECO:0000259" key="3">
    <source>
        <dbReference type="Pfam" id="PF20163"/>
    </source>
</evidence>
<comment type="caution">
    <text evidence="4">The sequence shown here is derived from an EMBL/GenBank/DDBJ whole genome shotgun (WGS) entry which is preliminary data.</text>
</comment>
<gene>
    <name evidence="4" type="ORF">PG996_003158</name>
</gene>
<dbReference type="Proteomes" id="UP001446871">
    <property type="component" value="Unassembled WGS sequence"/>
</dbReference>
<sequence length="706" mass="79023">MKVLQAFTEHGWRRTGAINVVLVSICGLIILVGLSISVAHNQGSSDLSSTTLYEGQCTKSSRISIGMHLFVNIVSTGILASSNFFMQITTSPTRKEVDRAHMFLQPLDIGLPSWGNLPSLPYFKRACWLVLFLSSIPIHLFFNSAIYNTLYQGERFNLTIATAAFTSGTPFMVPGASLTPGGASSPVQVYNETTMKYRNPNSTLYQGYVDGYGTPIKLADYWNADSGIQRRMEDIARQGSKWKVLDVDTCLEEYKSPGYRSTYTDLIITVSSGTNNTDGWLRNEVFEFKNNSLDDMWDSRVPATELNSLWFSGQCEYPFYQDCSRLLTKFPLNETAHPTVLLLDDGFNATAGNETEYGYRRLIKKLEFEGCRAKPVDSCQVLVANDLLLAVLVCVIVKVVACIAILWHQQDASLVTPGDAIESFITRPDIHTRGLATLNDRVCQSLQCSPRKALVALEDTHFTTSIMPRRWEKHHRRLLSTVPQGTWFQIYYPSSLALAGVIIALVASQAFGDGSMFADFGRSENLILSFVYLIINMLHTRLRAEEEWNTYGLGYRPLRVSYPEGQQTSTYRLQLPYKYSVPLISTSTLLHWLVSNSLFISIIDGKPRTSASPIHTQGEHLKGGRSSTTKSPYVRVVPVPRSPRWTEDDREYLISVSRQPVRWGVTSMPDGLSEKLSVDKHESIKHLSFGSKDHDVQDPEAGALYA</sequence>
<dbReference type="PANTHER" id="PTHR35395:SF1">
    <property type="entry name" value="DUF6536 DOMAIN-CONTAINING PROTEIN"/>
    <property type="match status" value="1"/>
</dbReference>
<protein>
    <recommendedName>
        <fullName evidence="3">DUF6536 domain-containing protein</fullName>
    </recommendedName>
</protein>
<dbReference type="PANTHER" id="PTHR35395">
    <property type="entry name" value="DUF6536 DOMAIN-CONTAINING PROTEIN"/>
    <property type="match status" value="1"/>
</dbReference>